<organism evidence="1 2">
    <name type="scientific">Trifolium medium</name>
    <dbReference type="NCBI Taxonomy" id="97028"/>
    <lineage>
        <taxon>Eukaryota</taxon>
        <taxon>Viridiplantae</taxon>
        <taxon>Streptophyta</taxon>
        <taxon>Embryophyta</taxon>
        <taxon>Tracheophyta</taxon>
        <taxon>Spermatophyta</taxon>
        <taxon>Magnoliopsida</taxon>
        <taxon>eudicotyledons</taxon>
        <taxon>Gunneridae</taxon>
        <taxon>Pentapetalae</taxon>
        <taxon>rosids</taxon>
        <taxon>fabids</taxon>
        <taxon>Fabales</taxon>
        <taxon>Fabaceae</taxon>
        <taxon>Papilionoideae</taxon>
        <taxon>50 kb inversion clade</taxon>
        <taxon>NPAAA clade</taxon>
        <taxon>Hologalegina</taxon>
        <taxon>IRL clade</taxon>
        <taxon>Trifolieae</taxon>
        <taxon>Trifolium</taxon>
    </lineage>
</organism>
<evidence type="ECO:0000313" key="1">
    <source>
        <dbReference type="EMBL" id="MCI84188.1"/>
    </source>
</evidence>
<dbReference type="AlphaFoldDB" id="A0A392V780"/>
<proteinExistence type="predicted"/>
<name>A0A392V780_9FABA</name>
<evidence type="ECO:0000313" key="2">
    <source>
        <dbReference type="Proteomes" id="UP000265520"/>
    </source>
</evidence>
<sequence length="36" mass="4185">RNAREHVAQRAVQLCQGGLTFWHWRNAQLVLAQRAV</sequence>
<dbReference type="Proteomes" id="UP000265520">
    <property type="component" value="Unassembled WGS sequence"/>
</dbReference>
<reference evidence="1 2" key="1">
    <citation type="journal article" date="2018" name="Front. Plant Sci.">
        <title>Red Clover (Trifolium pratense) and Zigzag Clover (T. medium) - A Picture of Genomic Similarities and Differences.</title>
        <authorList>
            <person name="Dluhosova J."/>
            <person name="Istvanek J."/>
            <person name="Nedelnik J."/>
            <person name="Repkova J."/>
        </authorList>
    </citation>
    <scope>NUCLEOTIDE SEQUENCE [LARGE SCALE GENOMIC DNA]</scope>
    <source>
        <strain evidence="2">cv. 10/8</strain>
        <tissue evidence="1">Leaf</tissue>
    </source>
</reference>
<dbReference type="EMBL" id="LXQA011084841">
    <property type="protein sequence ID" value="MCI84188.1"/>
    <property type="molecule type" value="Genomic_DNA"/>
</dbReference>
<protein>
    <submittedName>
        <fullName evidence="1">Uncharacterized protein</fullName>
    </submittedName>
</protein>
<feature type="non-terminal residue" evidence="1">
    <location>
        <position position="1"/>
    </location>
</feature>
<comment type="caution">
    <text evidence="1">The sequence shown here is derived from an EMBL/GenBank/DDBJ whole genome shotgun (WGS) entry which is preliminary data.</text>
</comment>
<keyword evidence="2" id="KW-1185">Reference proteome</keyword>
<accession>A0A392V780</accession>